<dbReference type="AlphaFoldDB" id="A0A4D9DDJ9"/>
<dbReference type="GO" id="GO:0046872">
    <property type="term" value="F:metal ion binding"/>
    <property type="evidence" value="ECO:0007669"/>
    <property type="project" value="UniProtKB-KW"/>
</dbReference>
<gene>
    <name evidence="5" type="ORF">DR999_PMT23400</name>
</gene>
<comment type="caution">
    <text evidence="5">The sequence shown here is derived from an EMBL/GenBank/DDBJ whole genome shotgun (WGS) entry which is preliminary data.</text>
</comment>
<dbReference type="InterPro" id="IPR056179">
    <property type="entry name" value="DHQS_C"/>
</dbReference>
<reference evidence="5 6" key="2">
    <citation type="submission" date="2019-04" db="EMBL/GenBank/DDBJ databases">
        <title>The genome sequence of big-headed turtle.</title>
        <authorList>
            <person name="Gong S."/>
        </authorList>
    </citation>
    <scope>NUCLEOTIDE SEQUENCE [LARGE SCALE GENOMIC DNA]</scope>
    <source>
        <strain evidence="5">DO16091913</strain>
        <tissue evidence="5">Muscle</tissue>
    </source>
</reference>
<evidence type="ECO:0000256" key="1">
    <source>
        <dbReference type="ARBA" id="ARBA00001941"/>
    </source>
</evidence>
<evidence type="ECO:0000313" key="5">
    <source>
        <dbReference type="EMBL" id="TFJ95158.1"/>
    </source>
</evidence>
<evidence type="ECO:0000256" key="2">
    <source>
        <dbReference type="ARBA" id="ARBA00022723"/>
    </source>
</evidence>
<evidence type="ECO:0000256" key="3">
    <source>
        <dbReference type="ARBA" id="ARBA00023027"/>
    </source>
</evidence>
<keyword evidence="2" id="KW-0479">Metal-binding</keyword>
<dbReference type="Gene3D" id="1.20.1090.10">
    <property type="entry name" value="Dehydroquinate synthase-like - alpha domain"/>
    <property type="match status" value="1"/>
</dbReference>
<dbReference type="STRING" id="55544.A0A4D9DDJ9"/>
<dbReference type="EMBL" id="QXTE01012987">
    <property type="protein sequence ID" value="TFJ95158.1"/>
    <property type="molecule type" value="Genomic_DNA"/>
</dbReference>
<accession>A0A4D9DDJ9</accession>
<proteinExistence type="predicted"/>
<keyword evidence="3" id="KW-0520">NAD</keyword>
<dbReference type="CDD" id="cd08195">
    <property type="entry name" value="DHQS"/>
    <property type="match status" value="1"/>
</dbReference>
<evidence type="ECO:0000259" key="4">
    <source>
        <dbReference type="Pfam" id="PF24621"/>
    </source>
</evidence>
<sequence length="211" mass="23450">MIGTFRQPEFVMICPDVLHTLPTVRRSEGFAELIKHAFISDAALVDDIERDLDVLMTLSDRDRVEEILHRSVNIKAQIVAGDPTEADSRMLLNFGHTLGHALEKTTHISHGQAVAVGMVTAARMSQRRGWLTEDDVERLIAILDRAGLPTRASSSDPRKIMDALSKDKKRRQDVFHVVMLKGLGHAVVEPVTGAELNEWVDDLCQSRGAQP</sequence>
<keyword evidence="6" id="KW-1185">Reference proteome</keyword>
<feature type="domain" description="3-dehydroquinate synthase C-terminal" evidence="4">
    <location>
        <begin position="29"/>
        <end position="169"/>
    </location>
</feature>
<dbReference type="Proteomes" id="UP000297703">
    <property type="component" value="Unassembled WGS sequence"/>
</dbReference>
<dbReference type="InterPro" id="IPR050071">
    <property type="entry name" value="Dehydroquinate_synthase"/>
</dbReference>
<dbReference type="SUPFAM" id="SSF56796">
    <property type="entry name" value="Dehydroquinate synthase-like"/>
    <property type="match status" value="1"/>
</dbReference>
<dbReference type="Pfam" id="PF24621">
    <property type="entry name" value="DHQS_C"/>
    <property type="match status" value="1"/>
</dbReference>
<protein>
    <submittedName>
        <fullName evidence="5">D-3-phosphoglycerate dehydrogenase</fullName>
    </submittedName>
</protein>
<organism evidence="5 6">
    <name type="scientific">Platysternon megacephalum</name>
    <name type="common">big-headed turtle</name>
    <dbReference type="NCBI Taxonomy" id="55544"/>
    <lineage>
        <taxon>Eukaryota</taxon>
        <taxon>Metazoa</taxon>
        <taxon>Chordata</taxon>
        <taxon>Craniata</taxon>
        <taxon>Vertebrata</taxon>
        <taxon>Euteleostomi</taxon>
        <taxon>Archelosauria</taxon>
        <taxon>Testudinata</taxon>
        <taxon>Testudines</taxon>
        <taxon>Cryptodira</taxon>
        <taxon>Durocryptodira</taxon>
        <taxon>Testudinoidea</taxon>
        <taxon>Platysternidae</taxon>
        <taxon>Platysternon</taxon>
    </lineage>
</organism>
<evidence type="ECO:0000313" key="6">
    <source>
        <dbReference type="Proteomes" id="UP000297703"/>
    </source>
</evidence>
<dbReference type="PANTHER" id="PTHR43622">
    <property type="entry name" value="3-DEHYDROQUINATE SYNTHASE"/>
    <property type="match status" value="1"/>
</dbReference>
<dbReference type="GO" id="GO:0003856">
    <property type="term" value="F:3-dehydroquinate synthase activity"/>
    <property type="evidence" value="ECO:0007669"/>
    <property type="project" value="TreeGrafter"/>
</dbReference>
<comment type="cofactor">
    <cofactor evidence="1">
        <name>Co(2+)</name>
        <dbReference type="ChEBI" id="CHEBI:48828"/>
    </cofactor>
</comment>
<dbReference type="PANTHER" id="PTHR43622:SF1">
    <property type="entry name" value="3-DEHYDROQUINATE SYNTHASE"/>
    <property type="match status" value="1"/>
</dbReference>
<dbReference type="OrthoDB" id="10066050at2759"/>
<name>A0A4D9DDJ9_9SAUR</name>
<reference evidence="5 6" key="1">
    <citation type="submission" date="2019-04" db="EMBL/GenBank/DDBJ databases">
        <title>Draft genome of the big-headed turtle Platysternon megacephalum.</title>
        <authorList>
            <person name="Gong S."/>
        </authorList>
    </citation>
    <scope>NUCLEOTIDE SEQUENCE [LARGE SCALE GENOMIC DNA]</scope>
    <source>
        <strain evidence="5">DO16091913</strain>
        <tissue evidence="5">Muscle</tissue>
    </source>
</reference>